<dbReference type="KEGG" id="spib:G8759_34245"/>
<keyword evidence="1" id="KW-0805">Transcription regulation</keyword>
<name>A0A6G9AYH5_9BACT</name>
<dbReference type="Pfam" id="PF12833">
    <property type="entry name" value="HTH_18"/>
    <property type="match status" value="1"/>
</dbReference>
<dbReference type="SUPFAM" id="SSF46689">
    <property type="entry name" value="Homeodomain-like"/>
    <property type="match status" value="1"/>
</dbReference>
<dbReference type="InterPro" id="IPR014710">
    <property type="entry name" value="RmlC-like_jellyroll"/>
</dbReference>
<dbReference type="SUPFAM" id="SSF51182">
    <property type="entry name" value="RmlC-like cupins"/>
    <property type="match status" value="1"/>
</dbReference>
<dbReference type="Proteomes" id="UP000501802">
    <property type="component" value="Chromosome"/>
</dbReference>
<accession>A0A6G9AYH5</accession>
<evidence type="ECO:0000256" key="1">
    <source>
        <dbReference type="ARBA" id="ARBA00023015"/>
    </source>
</evidence>
<dbReference type="Gene3D" id="1.10.10.60">
    <property type="entry name" value="Homeodomain-like"/>
    <property type="match status" value="2"/>
</dbReference>
<organism evidence="5 6">
    <name type="scientific">Spirosoma aureum</name>
    <dbReference type="NCBI Taxonomy" id="2692134"/>
    <lineage>
        <taxon>Bacteria</taxon>
        <taxon>Pseudomonadati</taxon>
        <taxon>Bacteroidota</taxon>
        <taxon>Cytophagia</taxon>
        <taxon>Cytophagales</taxon>
        <taxon>Cytophagaceae</taxon>
        <taxon>Spirosoma</taxon>
    </lineage>
</organism>
<dbReference type="GO" id="GO:0043565">
    <property type="term" value="F:sequence-specific DNA binding"/>
    <property type="evidence" value="ECO:0007669"/>
    <property type="project" value="InterPro"/>
</dbReference>
<dbReference type="InterPro" id="IPR011051">
    <property type="entry name" value="RmlC_Cupin_sf"/>
</dbReference>
<dbReference type="PROSITE" id="PS01124">
    <property type="entry name" value="HTH_ARAC_FAMILY_2"/>
    <property type="match status" value="1"/>
</dbReference>
<dbReference type="PANTHER" id="PTHR43280">
    <property type="entry name" value="ARAC-FAMILY TRANSCRIPTIONAL REGULATOR"/>
    <property type="match status" value="1"/>
</dbReference>
<sequence>MKALLEKLPATERSSFKLYNFNFPYFPTPWHFHPEYELVLVVKSYGQRIIGNGIGDFTDGDLVFIGANVPHIYRNDSVFYQQSADHRAQSVIVHFLEDFLGDSFMELQEMIPVRQLFQRAALGLEILGPTKEYVIARMMEMPQLEGMRRLLVLLDILTTLAESPHLRTLSTQIIEGSNPVESEKVSLVFDYISQHYQRRIALHEIADLMNMSVPSVCRFIKRRTHKTLVNLINELRISHACKLLTDTNLSIIEICYDCGFQNLSNFNRQFRLLKNCNPQAFRKQLWNNNTQLQKL</sequence>
<evidence type="ECO:0000259" key="4">
    <source>
        <dbReference type="PROSITE" id="PS01124"/>
    </source>
</evidence>
<dbReference type="RefSeq" id="WP_167218113.1">
    <property type="nucleotide sequence ID" value="NZ_CP050063.1"/>
</dbReference>
<dbReference type="PROSITE" id="PS00041">
    <property type="entry name" value="HTH_ARAC_FAMILY_1"/>
    <property type="match status" value="1"/>
</dbReference>
<evidence type="ECO:0000313" key="5">
    <source>
        <dbReference type="EMBL" id="QIP17345.1"/>
    </source>
</evidence>
<keyword evidence="3" id="KW-0804">Transcription</keyword>
<feature type="domain" description="HTH araC/xylS-type" evidence="4">
    <location>
        <begin position="186"/>
        <end position="284"/>
    </location>
</feature>
<dbReference type="InterPro" id="IPR018062">
    <property type="entry name" value="HTH_AraC-typ_CS"/>
</dbReference>
<proteinExistence type="predicted"/>
<evidence type="ECO:0000256" key="2">
    <source>
        <dbReference type="ARBA" id="ARBA00023125"/>
    </source>
</evidence>
<protein>
    <submittedName>
        <fullName evidence="5">AraC family transcriptional regulator</fullName>
    </submittedName>
</protein>
<dbReference type="EMBL" id="CP050063">
    <property type="protein sequence ID" value="QIP17345.1"/>
    <property type="molecule type" value="Genomic_DNA"/>
</dbReference>
<reference evidence="5 6" key="1">
    <citation type="submission" date="2020-03" db="EMBL/GenBank/DDBJ databases">
        <authorList>
            <person name="Kim M.K."/>
        </authorList>
    </citation>
    <scope>NUCLEOTIDE SEQUENCE [LARGE SCALE GENOMIC DNA]</scope>
    <source>
        <strain evidence="5 6">BT328</strain>
    </source>
</reference>
<keyword evidence="6" id="KW-1185">Reference proteome</keyword>
<dbReference type="CDD" id="cd06976">
    <property type="entry name" value="cupin_MtlR-like_N"/>
    <property type="match status" value="1"/>
</dbReference>
<evidence type="ECO:0000313" key="6">
    <source>
        <dbReference type="Proteomes" id="UP000501802"/>
    </source>
</evidence>
<dbReference type="PANTHER" id="PTHR43280:SF27">
    <property type="entry name" value="TRANSCRIPTIONAL REGULATOR MTLR"/>
    <property type="match status" value="1"/>
</dbReference>
<dbReference type="InterPro" id="IPR018060">
    <property type="entry name" value="HTH_AraC"/>
</dbReference>
<gene>
    <name evidence="5" type="ORF">G8759_34245</name>
</gene>
<dbReference type="AlphaFoldDB" id="A0A6G9AYH5"/>
<dbReference type="SMART" id="SM00342">
    <property type="entry name" value="HTH_ARAC"/>
    <property type="match status" value="1"/>
</dbReference>
<dbReference type="GO" id="GO:0003700">
    <property type="term" value="F:DNA-binding transcription factor activity"/>
    <property type="evidence" value="ECO:0007669"/>
    <property type="project" value="InterPro"/>
</dbReference>
<evidence type="ECO:0000256" key="3">
    <source>
        <dbReference type="ARBA" id="ARBA00023163"/>
    </source>
</evidence>
<keyword evidence="2" id="KW-0238">DNA-binding</keyword>
<dbReference type="InterPro" id="IPR009057">
    <property type="entry name" value="Homeodomain-like_sf"/>
</dbReference>
<dbReference type="Gene3D" id="2.60.120.10">
    <property type="entry name" value="Jelly Rolls"/>
    <property type="match status" value="1"/>
</dbReference>